<dbReference type="PANTHER" id="PTHR41394">
    <property type="entry name" value="MAGNESIUM TRANSPORTER MGTE"/>
    <property type="match status" value="1"/>
</dbReference>
<sequence>MRQNTTPATTTPTAPVTDLRDVLDVATDAAVQTWLRDVAGSWDRTEQVDDLTDAEVRRLVGLLTPETSRELFGSIDTSSVVTILSVLSPAVGAGLLDSLDHDRSAEILRRLPEAEQRQVLDQTGAVRSATLRGLLAWPDDSAGSRMDPTVVSVTQTMTVSEAVEGIREQARTASLDNDEVLVTALPDHRLVGVVSYLDLVLAAPDAVIGDLMDTDVVSVSALADQEVAARLLTEHDLSGLPVVHEGELVGVIAVEDVVDILDEENTEDAERQGGSSPLEVPYLRATPFRLFRKRITWLLMLFLAAMYTGTVMEHFESELEGVVALMFFVPLLIGTGGNTGTQITTTLIRAMAMGQVRMRDMLRVVRKEMATGVLIAVTVASVAWVRAWTQGVGTDVALTVSLSVVAIVLWTSLVASVLPLIIKKVGIDPAVVSGPMITTVIDGTGLIIYFTIARMVIEQLG</sequence>
<dbReference type="Pfam" id="PF03448">
    <property type="entry name" value="MgtE_N"/>
    <property type="match status" value="1"/>
</dbReference>
<evidence type="ECO:0000256" key="2">
    <source>
        <dbReference type="ARBA" id="ARBA00009749"/>
    </source>
</evidence>
<evidence type="ECO:0000256" key="7">
    <source>
        <dbReference type="ARBA" id="ARBA00023136"/>
    </source>
</evidence>
<dbReference type="SUPFAM" id="SSF161093">
    <property type="entry name" value="MgtE membrane domain-like"/>
    <property type="match status" value="1"/>
</dbReference>
<gene>
    <name evidence="11" type="ordered locus">Sked_30070</name>
</gene>
<dbReference type="Pfam" id="PF01769">
    <property type="entry name" value="MgtE"/>
    <property type="match status" value="1"/>
</dbReference>
<proteinExistence type="inferred from homology"/>
<evidence type="ECO:0000313" key="12">
    <source>
        <dbReference type="Proteomes" id="UP000000322"/>
    </source>
</evidence>
<feature type="transmembrane region" description="Helical" evidence="9">
    <location>
        <begin position="400"/>
        <end position="422"/>
    </location>
</feature>
<reference evidence="11 12" key="1">
    <citation type="journal article" date="2009" name="Stand. Genomic Sci.">
        <title>Complete genome sequence of Sanguibacter keddieii type strain (ST-74).</title>
        <authorList>
            <person name="Ivanova N."/>
            <person name="Sikorski J."/>
            <person name="Sims D."/>
            <person name="Brettin T."/>
            <person name="Detter J.C."/>
            <person name="Han C."/>
            <person name="Lapidus A."/>
            <person name="Copeland A."/>
            <person name="Glavina Del Rio T."/>
            <person name="Nolan M."/>
            <person name="Chen F."/>
            <person name="Lucas S."/>
            <person name="Tice H."/>
            <person name="Cheng J.F."/>
            <person name="Bruce D."/>
            <person name="Goodwin L."/>
            <person name="Pitluck S."/>
            <person name="Pati A."/>
            <person name="Mavromatis K."/>
            <person name="Chen A."/>
            <person name="Palaniappan K."/>
            <person name="D'haeseleer P."/>
            <person name="Chain P."/>
            <person name="Bristow J."/>
            <person name="Eisen J.A."/>
            <person name="Markowitz V."/>
            <person name="Hugenholtz P."/>
            <person name="Goker M."/>
            <person name="Pukall R."/>
            <person name="Klenk H.P."/>
            <person name="Kyrpides N.C."/>
        </authorList>
    </citation>
    <scope>NUCLEOTIDE SEQUENCE [LARGE SCALE GENOMIC DNA]</scope>
    <source>
        <strain evidence="12">ATCC 51767 / DSM 10542 / NCFB 3025 / ST-74</strain>
    </source>
</reference>
<dbReference type="Proteomes" id="UP000000322">
    <property type="component" value="Chromosome"/>
</dbReference>
<keyword evidence="3 9" id="KW-0813">Transport</keyword>
<dbReference type="eggNOG" id="COG2239">
    <property type="taxonomic scope" value="Bacteria"/>
</dbReference>
<dbReference type="EMBL" id="CP001819">
    <property type="protein sequence ID" value="ACZ22908.1"/>
    <property type="molecule type" value="Genomic_DNA"/>
</dbReference>
<dbReference type="SUPFAM" id="SSF158791">
    <property type="entry name" value="MgtE N-terminal domain-like"/>
    <property type="match status" value="1"/>
</dbReference>
<organism evidence="11 12">
    <name type="scientific">Sanguibacter keddieii (strain ATCC 51767 / DSM 10542 / NCFB 3025 / ST-74)</name>
    <dbReference type="NCBI Taxonomy" id="446469"/>
    <lineage>
        <taxon>Bacteria</taxon>
        <taxon>Bacillati</taxon>
        <taxon>Actinomycetota</taxon>
        <taxon>Actinomycetes</taxon>
        <taxon>Micrococcales</taxon>
        <taxon>Sanguibacteraceae</taxon>
        <taxon>Sanguibacter</taxon>
    </lineage>
</organism>
<dbReference type="InterPro" id="IPR038076">
    <property type="entry name" value="MgtE_N_sf"/>
</dbReference>
<keyword evidence="8" id="KW-0129">CBS domain</keyword>
<evidence type="ECO:0000256" key="8">
    <source>
        <dbReference type="PROSITE-ProRule" id="PRU00703"/>
    </source>
</evidence>
<dbReference type="PANTHER" id="PTHR41394:SF8">
    <property type="entry name" value="MAGNESIUM TRANSPORTER MGTE"/>
    <property type="match status" value="1"/>
</dbReference>
<dbReference type="Gene3D" id="3.10.580.10">
    <property type="entry name" value="CBS-domain"/>
    <property type="match status" value="1"/>
</dbReference>
<keyword evidence="5 9" id="KW-0460">Magnesium</keyword>
<evidence type="ECO:0000256" key="9">
    <source>
        <dbReference type="RuleBase" id="RU362011"/>
    </source>
</evidence>
<comment type="function">
    <text evidence="9">Acts as a magnesium transporter.</text>
</comment>
<feature type="domain" description="CBS" evidence="10">
    <location>
        <begin position="146"/>
        <end position="211"/>
    </location>
</feature>
<evidence type="ECO:0000313" key="11">
    <source>
        <dbReference type="EMBL" id="ACZ22908.1"/>
    </source>
</evidence>
<evidence type="ECO:0000256" key="3">
    <source>
        <dbReference type="ARBA" id="ARBA00022448"/>
    </source>
</evidence>
<dbReference type="SUPFAM" id="SSF54631">
    <property type="entry name" value="CBS-domain pair"/>
    <property type="match status" value="1"/>
</dbReference>
<dbReference type="InterPro" id="IPR006669">
    <property type="entry name" value="MgtE_transporter"/>
</dbReference>
<feature type="transmembrane region" description="Helical" evidence="9">
    <location>
        <begin position="369"/>
        <end position="388"/>
    </location>
</feature>
<comment type="similarity">
    <text evidence="2 9">Belongs to the SLC41A transporter family.</text>
</comment>
<dbReference type="NCBIfam" id="TIGR00400">
    <property type="entry name" value="mgtE"/>
    <property type="match status" value="1"/>
</dbReference>
<evidence type="ECO:0000256" key="1">
    <source>
        <dbReference type="ARBA" id="ARBA00004141"/>
    </source>
</evidence>
<comment type="subcellular location">
    <subcellularLocation>
        <location evidence="9">Cell membrane</location>
        <topology evidence="9">Multi-pass membrane protein</topology>
    </subcellularLocation>
    <subcellularLocation>
        <location evidence="1">Membrane</location>
        <topology evidence="1">Multi-pass membrane protein</topology>
    </subcellularLocation>
</comment>
<evidence type="ECO:0000256" key="4">
    <source>
        <dbReference type="ARBA" id="ARBA00022692"/>
    </source>
</evidence>
<dbReference type="InterPro" id="IPR036739">
    <property type="entry name" value="SLC41_membr_dom_sf"/>
</dbReference>
<feature type="transmembrane region" description="Helical" evidence="9">
    <location>
        <begin position="324"/>
        <end position="348"/>
    </location>
</feature>
<dbReference type="PROSITE" id="PS51371">
    <property type="entry name" value="CBS"/>
    <property type="match status" value="2"/>
</dbReference>
<dbReference type="GO" id="GO:0005886">
    <property type="term" value="C:plasma membrane"/>
    <property type="evidence" value="ECO:0007669"/>
    <property type="project" value="UniProtKB-SubCell"/>
</dbReference>
<dbReference type="GO" id="GO:0046872">
    <property type="term" value="F:metal ion binding"/>
    <property type="evidence" value="ECO:0007669"/>
    <property type="project" value="UniProtKB-KW"/>
</dbReference>
<keyword evidence="9" id="KW-1003">Cell membrane</keyword>
<name>D1BCC1_SANKS</name>
<dbReference type="InterPro" id="IPR006667">
    <property type="entry name" value="SLC41_membr_dom"/>
</dbReference>
<dbReference type="AlphaFoldDB" id="D1BCC1"/>
<keyword evidence="6 9" id="KW-1133">Transmembrane helix</keyword>
<dbReference type="CDD" id="cd04606">
    <property type="entry name" value="CBS_pair_Mg_transporter"/>
    <property type="match status" value="1"/>
</dbReference>
<keyword evidence="4 9" id="KW-0812">Transmembrane</keyword>
<dbReference type="HOGENOM" id="CLU_037408_2_2_11"/>
<dbReference type="Gene3D" id="1.25.60.10">
    <property type="entry name" value="MgtE N-terminal domain-like"/>
    <property type="match status" value="1"/>
</dbReference>
<dbReference type="KEGG" id="ske:Sked_30070"/>
<feature type="transmembrane region" description="Helical" evidence="9">
    <location>
        <begin position="295"/>
        <end position="312"/>
    </location>
</feature>
<keyword evidence="12" id="KW-1185">Reference proteome</keyword>
<evidence type="ECO:0000256" key="5">
    <source>
        <dbReference type="ARBA" id="ARBA00022842"/>
    </source>
</evidence>
<dbReference type="Pfam" id="PF00571">
    <property type="entry name" value="CBS"/>
    <property type="match status" value="1"/>
</dbReference>
<dbReference type="InterPro" id="IPR046342">
    <property type="entry name" value="CBS_dom_sf"/>
</dbReference>
<dbReference type="SMART" id="SM00924">
    <property type="entry name" value="MgtE_N"/>
    <property type="match status" value="1"/>
</dbReference>
<dbReference type="SMART" id="SM00116">
    <property type="entry name" value="CBS"/>
    <property type="match status" value="2"/>
</dbReference>
<protein>
    <recommendedName>
        <fullName evidence="9">Magnesium transporter MgtE</fullName>
    </recommendedName>
</protein>
<keyword evidence="9" id="KW-0479">Metal-binding</keyword>
<dbReference type="GO" id="GO:0015095">
    <property type="term" value="F:magnesium ion transmembrane transporter activity"/>
    <property type="evidence" value="ECO:0007669"/>
    <property type="project" value="UniProtKB-UniRule"/>
</dbReference>
<dbReference type="Gene3D" id="1.10.357.20">
    <property type="entry name" value="SLC41 divalent cation transporters, integral membrane domain"/>
    <property type="match status" value="1"/>
</dbReference>
<feature type="transmembrane region" description="Helical" evidence="9">
    <location>
        <begin position="434"/>
        <end position="457"/>
    </location>
</feature>
<feature type="domain" description="CBS" evidence="10">
    <location>
        <begin position="212"/>
        <end position="267"/>
    </location>
</feature>
<dbReference type="InterPro" id="IPR000644">
    <property type="entry name" value="CBS_dom"/>
</dbReference>
<dbReference type="InterPro" id="IPR006668">
    <property type="entry name" value="Mg_transptr_MgtE_intracell_dom"/>
</dbReference>
<keyword evidence="7 9" id="KW-0472">Membrane</keyword>
<evidence type="ECO:0000259" key="10">
    <source>
        <dbReference type="PROSITE" id="PS51371"/>
    </source>
</evidence>
<dbReference type="RefSeq" id="WP_012867976.1">
    <property type="nucleotide sequence ID" value="NC_013521.1"/>
</dbReference>
<accession>D1BCC1</accession>
<evidence type="ECO:0000256" key="6">
    <source>
        <dbReference type="ARBA" id="ARBA00022989"/>
    </source>
</evidence>
<comment type="subunit">
    <text evidence="9">Homodimer.</text>
</comment>